<keyword evidence="2" id="KW-1185">Reference proteome</keyword>
<accession>F6EK48</accession>
<evidence type="ECO:0000313" key="1">
    <source>
        <dbReference type="EMBL" id="AEF42588.1"/>
    </source>
</evidence>
<dbReference type="HOGENOM" id="CLU_3057866_0_0_11"/>
<organism evidence="1 2">
    <name type="scientific">Hoyosella subflava (strain DSM 45089 / JCM 17490 / NBRC 109087 / DQS3-9A1)</name>
    <name type="common">Amycolicicoccus subflavus</name>
    <dbReference type="NCBI Taxonomy" id="443218"/>
    <lineage>
        <taxon>Bacteria</taxon>
        <taxon>Bacillati</taxon>
        <taxon>Actinomycetota</taxon>
        <taxon>Actinomycetes</taxon>
        <taxon>Mycobacteriales</taxon>
        <taxon>Hoyosellaceae</taxon>
        <taxon>Hoyosella</taxon>
    </lineage>
</organism>
<protein>
    <submittedName>
        <fullName evidence="1">Uncharacterized protein</fullName>
    </submittedName>
</protein>
<dbReference type="KEGG" id="asd:AS9A_4154"/>
<sequence>MPTLRRTPIGLSIEDLERSMVEDQDVTVPNRTLAIAAHLSRVATCRRYDIAPS</sequence>
<gene>
    <name evidence="1" type="ordered locus">AS9A_4154</name>
</gene>
<evidence type="ECO:0000313" key="2">
    <source>
        <dbReference type="Proteomes" id="UP000009235"/>
    </source>
</evidence>
<dbReference type="EMBL" id="CP002786">
    <property type="protein sequence ID" value="AEF42588.1"/>
    <property type="molecule type" value="Genomic_DNA"/>
</dbReference>
<reference evidence="1 2" key="1">
    <citation type="journal article" date="2011" name="J. Bacteriol.">
        <title>Complete genome sequence of Amycolicicoccus subflavus DQS3-9A1T, an actinomycete isolated from crude oil-polluted soil.</title>
        <authorList>
            <person name="Cai M."/>
            <person name="Chen W.M."/>
            <person name="Nie Y."/>
            <person name="Chi C.Q."/>
            <person name="Wang Y.N."/>
            <person name="Tang Y.Q."/>
            <person name="Li G.Y."/>
            <person name="Wu X.L."/>
        </authorList>
    </citation>
    <scope>NUCLEOTIDE SEQUENCE [LARGE SCALE GENOMIC DNA]</scope>
    <source>
        <strain evidence="2">DSM 45089 / DQS3-9A1</strain>
    </source>
</reference>
<proteinExistence type="predicted"/>
<name>F6EK48_HOYSD</name>
<dbReference type="Proteomes" id="UP000009235">
    <property type="component" value="Chromosome"/>
</dbReference>
<dbReference type="AlphaFoldDB" id="F6EK48"/>